<evidence type="ECO:0000313" key="2">
    <source>
        <dbReference type="EMBL" id="WEK06249.1"/>
    </source>
</evidence>
<evidence type="ECO:0000256" key="1">
    <source>
        <dbReference type="SAM" id="Phobius"/>
    </source>
</evidence>
<protein>
    <submittedName>
        <fullName evidence="2">Uncharacterized protein</fullName>
    </submittedName>
</protein>
<proteinExistence type="predicted"/>
<name>A0AAJ6B2B6_9HYPH</name>
<keyword evidence="1" id="KW-1133">Transmembrane helix</keyword>
<reference evidence="2" key="1">
    <citation type="submission" date="2023-03" db="EMBL/GenBank/DDBJ databases">
        <title>Andean soil-derived lignocellulolytic bacterial consortium as a source of novel taxa and putative plastic-active enzymes.</title>
        <authorList>
            <person name="Diaz-Garcia L."/>
            <person name="Chuvochina M."/>
            <person name="Feuerriegel G."/>
            <person name="Bunk B."/>
            <person name="Sproer C."/>
            <person name="Streit W.R."/>
            <person name="Rodriguez L.M."/>
            <person name="Overmann J."/>
            <person name="Jimenez D.J."/>
        </authorList>
    </citation>
    <scope>NUCLEOTIDE SEQUENCE</scope>
    <source>
        <strain evidence="2">MAG 4196</strain>
    </source>
</reference>
<dbReference type="AlphaFoldDB" id="A0AAJ6B2B6"/>
<evidence type="ECO:0000313" key="3">
    <source>
        <dbReference type="Proteomes" id="UP001217476"/>
    </source>
</evidence>
<keyword evidence="1" id="KW-0472">Membrane</keyword>
<keyword evidence="1" id="KW-0812">Transmembrane</keyword>
<dbReference type="Proteomes" id="UP001217476">
    <property type="component" value="Chromosome"/>
</dbReference>
<organism evidence="2 3">
    <name type="scientific">Candidatus Devosia phytovorans</name>
    <dbReference type="NCBI Taxonomy" id="3121372"/>
    <lineage>
        <taxon>Bacteria</taxon>
        <taxon>Pseudomonadati</taxon>
        <taxon>Pseudomonadota</taxon>
        <taxon>Alphaproteobacteria</taxon>
        <taxon>Hyphomicrobiales</taxon>
        <taxon>Devosiaceae</taxon>
        <taxon>Devosia</taxon>
    </lineage>
</organism>
<sequence>MFQLFESLGYPTRGTNWLRNRRGWVIIMLAVLSWLPLLAIATILLKLFG</sequence>
<dbReference type="EMBL" id="CP119312">
    <property type="protein sequence ID" value="WEK06249.1"/>
    <property type="molecule type" value="Genomic_DNA"/>
</dbReference>
<feature type="transmembrane region" description="Helical" evidence="1">
    <location>
        <begin position="24"/>
        <end position="48"/>
    </location>
</feature>
<accession>A0AAJ6B2B6</accession>
<gene>
    <name evidence="2" type="ORF">P0Y65_08395</name>
</gene>